<feature type="domain" description="Tyr recombinase" evidence="6">
    <location>
        <begin position="128"/>
        <end position="319"/>
    </location>
</feature>
<dbReference type="AlphaFoldDB" id="A0A5E7P493"/>
<reference evidence="8 9" key="1">
    <citation type="submission" date="2019-09" db="EMBL/GenBank/DDBJ databases">
        <authorList>
            <person name="Chandra G."/>
            <person name="Truman W A."/>
        </authorList>
    </citation>
    <scope>NUCLEOTIDE SEQUENCE [LARGE SCALE GENOMIC DNA]</scope>
    <source>
        <strain evidence="8">PS880</strain>
    </source>
</reference>
<dbReference type="RefSeq" id="WP_150781908.1">
    <property type="nucleotide sequence ID" value="NZ_CABVIH010000029.1"/>
</dbReference>
<evidence type="ECO:0000256" key="5">
    <source>
        <dbReference type="PROSITE-ProRule" id="PRU01248"/>
    </source>
</evidence>
<dbReference type="PANTHER" id="PTHR30349:SF41">
    <property type="entry name" value="INTEGRASE_RECOMBINASE PROTEIN MJ0367-RELATED"/>
    <property type="match status" value="1"/>
</dbReference>
<dbReference type="GO" id="GO:0006310">
    <property type="term" value="P:DNA recombination"/>
    <property type="evidence" value="ECO:0007669"/>
    <property type="project" value="UniProtKB-KW"/>
</dbReference>
<evidence type="ECO:0000256" key="3">
    <source>
        <dbReference type="ARBA" id="ARBA00023125"/>
    </source>
</evidence>
<dbReference type="InterPro" id="IPR010998">
    <property type="entry name" value="Integrase_recombinase_N"/>
</dbReference>
<evidence type="ECO:0000259" key="6">
    <source>
        <dbReference type="PROSITE" id="PS51898"/>
    </source>
</evidence>
<dbReference type="Pfam" id="PF02899">
    <property type="entry name" value="Phage_int_SAM_1"/>
    <property type="match status" value="1"/>
</dbReference>
<dbReference type="InterPro" id="IPR044068">
    <property type="entry name" value="CB"/>
</dbReference>
<dbReference type="Pfam" id="PF00589">
    <property type="entry name" value="Phage_integrase"/>
    <property type="match status" value="1"/>
</dbReference>
<feature type="domain" description="Core-binding (CB)" evidence="7">
    <location>
        <begin position="23"/>
        <end position="104"/>
    </location>
</feature>
<evidence type="ECO:0000256" key="4">
    <source>
        <dbReference type="ARBA" id="ARBA00023172"/>
    </source>
</evidence>
<dbReference type="InterPro" id="IPR004107">
    <property type="entry name" value="Integrase_SAM-like_N"/>
</dbReference>
<keyword evidence="3 5" id="KW-0238">DNA-binding</keyword>
<dbReference type="GO" id="GO:0015074">
    <property type="term" value="P:DNA integration"/>
    <property type="evidence" value="ECO:0007669"/>
    <property type="project" value="UniProtKB-KW"/>
</dbReference>
<protein>
    <submittedName>
        <fullName evidence="8">Tyrosine recombinase XerD</fullName>
    </submittedName>
</protein>
<sequence length="319" mass="34874">MSQDLMAGGTGERRLSATEFQQLARVPAAAEWFANLDNPRTRRAYQNDLADFCGFVGLSAAEEFRAVTRAHVLAWRAQLETRGLAGATIRRKLAALASLFDHLLENNAVTGGNPVQGVKRPKIDSNEGKTPALGDDQAKLLLSAPDGWTLKGIRDRAILAVLLYHGLRREEAAQLMTADLQERRGIKHLKVKGKGGKTRYLPLHPVAAERIHAYLERDSQREPGNGPLFRSIRGRTTGAGVTANGLYTVVAQWAHAAGIQVEGLGVHGLRATAATNALEHDADIAKVQVWLGHANISTTRLYDRRGQRPEDSPTFKVKY</sequence>
<keyword evidence="2" id="KW-0229">DNA integration</keyword>
<dbReference type="Gene3D" id="1.10.443.10">
    <property type="entry name" value="Intergrase catalytic core"/>
    <property type="match status" value="1"/>
</dbReference>
<dbReference type="InterPro" id="IPR011010">
    <property type="entry name" value="DNA_brk_join_enz"/>
</dbReference>
<evidence type="ECO:0000256" key="2">
    <source>
        <dbReference type="ARBA" id="ARBA00022908"/>
    </source>
</evidence>
<dbReference type="InterPro" id="IPR013762">
    <property type="entry name" value="Integrase-like_cat_sf"/>
</dbReference>
<evidence type="ECO:0000259" key="7">
    <source>
        <dbReference type="PROSITE" id="PS51900"/>
    </source>
</evidence>
<gene>
    <name evidence="8" type="primary">xerD_2</name>
    <name evidence="8" type="ORF">PS880_05030</name>
</gene>
<dbReference type="Proteomes" id="UP000375525">
    <property type="component" value="Unassembled WGS sequence"/>
</dbReference>
<proteinExistence type="inferred from homology"/>
<dbReference type="PROSITE" id="PS51898">
    <property type="entry name" value="TYR_RECOMBINASE"/>
    <property type="match status" value="1"/>
</dbReference>
<dbReference type="InterPro" id="IPR050090">
    <property type="entry name" value="Tyrosine_recombinase_XerCD"/>
</dbReference>
<organism evidence="8 9">
    <name type="scientific">Pseudomonas fluorescens</name>
    <dbReference type="NCBI Taxonomy" id="294"/>
    <lineage>
        <taxon>Bacteria</taxon>
        <taxon>Pseudomonadati</taxon>
        <taxon>Pseudomonadota</taxon>
        <taxon>Gammaproteobacteria</taxon>
        <taxon>Pseudomonadales</taxon>
        <taxon>Pseudomonadaceae</taxon>
        <taxon>Pseudomonas</taxon>
    </lineage>
</organism>
<evidence type="ECO:0000256" key="1">
    <source>
        <dbReference type="ARBA" id="ARBA00008857"/>
    </source>
</evidence>
<keyword evidence="4" id="KW-0233">DNA recombination</keyword>
<dbReference type="InterPro" id="IPR002104">
    <property type="entry name" value="Integrase_catalytic"/>
</dbReference>
<dbReference type="GO" id="GO:0003677">
    <property type="term" value="F:DNA binding"/>
    <property type="evidence" value="ECO:0007669"/>
    <property type="project" value="UniProtKB-UniRule"/>
</dbReference>
<dbReference type="SUPFAM" id="SSF56349">
    <property type="entry name" value="DNA breaking-rejoining enzymes"/>
    <property type="match status" value="1"/>
</dbReference>
<accession>A0A5E7P493</accession>
<name>A0A5E7P493_PSEFL</name>
<dbReference type="PANTHER" id="PTHR30349">
    <property type="entry name" value="PHAGE INTEGRASE-RELATED"/>
    <property type="match status" value="1"/>
</dbReference>
<dbReference type="PROSITE" id="PS51900">
    <property type="entry name" value="CB"/>
    <property type="match status" value="1"/>
</dbReference>
<dbReference type="Gene3D" id="1.10.150.130">
    <property type="match status" value="1"/>
</dbReference>
<evidence type="ECO:0000313" key="9">
    <source>
        <dbReference type="Proteomes" id="UP000375525"/>
    </source>
</evidence>
<dbReference type="EMBL" id="CABVIH010000029">
    <property type="protein sequence ID" value="VVP44645.1"/>
    <property type="molecule type" value="Genomic_DNA"/>
</dbReference>
<dbReference type="OrthoDB" id="9801717at2"/>
<evidence type="ECO:0000313" key="8">
    <source>
        <dbReference type="EMBL" id="VVP44645.1"/>
    </source>
</evidence>
<comment type="similarity">
    <text evidence="1">Belongs to the 'phage' integrase family.</text>
</comment>